<dbReference type="Gene3D" id="1.20.1280.50">
    <property type="match status" value="1"/>
</dbReference>
<dbReference type="PANTHER" id="PTHR31672:SF13">
    <property type="entry name" value="F-BOX PROTEIN CPR30-LIKE"/>
    <property type="match status" value="1"/>
</dbReference>
<reference evidence="2" key="1">
    <citation type="submission" date="2022-04" db="EMBL/GenBank/DDBJ databases">
        <title>Carnegiea gigantea Genome sequencing and assembly v2.</title>
        <authorList>
            <person name="Copetti D."/>
            <person name="Sanderson M.J."/>
            <person name="Burquez A."/>
            <person name="Wojciechowski M.F."/>
        </authorList>
    </citation>
    <scope>NUCLEOTIDE SEQUENCE</scope>
    <source>
        <strain evidence="2">SGP5-SGP5p</strain>
        <tissue evidence="2">Aerial part</tissue>
    </source>
</reference>
<organism evidence="2 3">
    <name type="scientific">Carnegiea gigantea</name>
    <dbReference type="NCBI Taxonomy" id="171969"/>
    <lineage>
        <taxon>Eukaryota</taxon>
        <taxon>Viridiplantae</taxon>
        <taxon>Streptophyta</taxon>
        <taxon>Embryophyta</taxon>
        <taxon>Tracheophyta</taxon>
        <taxon>Spermatophyta</taxon>
        <taxon>Magnoliopsida</taxon>
        <taxon>eudicotyledons</taxon>
        <taxon>Gunneridae</taxon>
        <taxon>Pentapetalae</taxon>
        <taxon>Caryophyllales</taxon>
        <taxon>Cactineae</taxon>
        <taxon>Cactaceae</taxon>
        <taxon>Cactoideae</taxon>
        <taxon>Echinocereeae</taxon>
        <taxon>Carnegiea</taxon>
    </lineage>
</organism>
<protein>
    <recommendedName>
        <fullName evidence="1">F-box domain-containing protein</fullName>
    </recommendedName>
</protein>
<accession>A0A9Q1K704</accession>
<dbReference type="InterPro" id="IPR050796">
    <property type="entry name" value="SCF_F-box_component"/>
</dbReference>
<dbReference type="Pfam" id="PF08268">
    <property type="entry name" value="FBA_3"/>
    <property type="match status" value="1"/>
</dbReference>
<dbReference type="PANTHER" id="PTHR31672">
    <property type="entry name" value="BNACNNG10540D PROTEIN"/>
    <property type="match status" value="1"/>
</dbReference>
<evidence type="ECO:0000313" key="3">
    <source>
        <dbReference type="Proteomes" id="UP001153076"/>
    </source>
</evidence>
<feature type="domain" description="F-box" evidence="1">
    <location>
        <begin position="8"/>
        <end position="53"/>
    </location>
</feature>
<keyword evidence="3" id="KW-1185">Reference proteome</keyword>
<dbReference type="InterPro" id="IPR036047">
    <property type="entry name" value="F-box-like_dom_sf"/>
</dbReference>
<gene>
    <name evidence="2" type="ORF">Cgig2_027598</name>
</gene>
<dbReference type="InterPro" id="IPR013187">
    <property type="entry name" value="F-box-assoc_dom_typ3"/>
</dbReference>
<comment type="caution">
    <text evidence="2">The sequence shown here is derived from an EMBL/GenBank/DDBJ whole genome shotgun (WGS) entry which is preliminary data.</text>
</comment>
<proteinExistence type="predicted"/>
<sequence>MKKVRLSNRSLLELPSEVILDILCRLPIKTCLSCKLVCKDWYNIITSRWFADLRGSCCSSSVTLMLKCRFPNGRLNFLMLELDKGSSSVDDQMGTISVGADRMIKFKPKFGVPNSKLYVVNACNGLVCLKSDKRWDCYYVCNFLTSQFLTVKQVRPRFHFLYKYVLGSCPMDNTTTQGHLCGGSENPYICGLTPARREVCPETHSKGPNFMTHQYKLLRILKTGIQYVAEVLALGSDEWRRIDNAPKSCYNFEAFLNGSYHWCDNEGGECSIWAFHFGIEKFSRIPTPDEFGAKPHAALTVFDSRLCFCCANGNGFASAESEIWLMKEYGVGHSWVKQFVIDAPKPVWYHPYKPLMRVANGQVLINRCDSSLALYDPETGSCKEVKFDGDFHIRRLQACDADFSNNLTPRGRKSIFKGSCSMARKYNILGIFERQSLQYVAEMQTLGSDKWRRVPNDAPGPFYTFEAFVSDCIQWHNNWSEECNIWAFNFGTEKFLRIPTPDEFDVRPPASLTVSDSYWCFFCISGNGPTY</sequence>
<dbReference type="InterPro" id="IPR001810">
    <property type="entry name" value="F-box_dom"/>
</dbReference>
<dbReference type="AlphaFoldDB" id="A0A9Q1K704"/>
<dbReference type="SMART" id="SM00256">
    <property type="entry name" value="FBOX"/>
    <property type="match status" value="1"/>
</dbReference>
<dbReference type="Pfam" id="PF00646">
    <property type="entry name" value="F-box"/>
    <property type="match status" value="1"/>
</dbReference>
<name>A0A9Q1K704_9CARY</name>
<dbReference type="EMBL" id="JAKOGI010000296">
    <property type="protein sequence ID" value="KAJ8437523.1"/>
    <property type="molecule type" value="Genomic_DNA"/>
</dbReference>
<evidence type="ECO:0000313" key="2">
    <source>
        <dbReference type="EMBL" id="KAJ8437523.1"/>
    </source>
</evidence>
<dbReference type="PROSITE" id="PS50181">
    <property type="entry name" value="FBOX"/>
    <property type="match status" value="1"/>
</dbReference>
<dbReference type="Proteomes" id="UP001153076">
    <property type="component" value="Unassembled WGS sequence"/>
</dbReference>
<dbReference type="SUPFAM" id="SSF81383">
    <property type="entry name" value="F-box domain"/>
    <property type="match status" value="1"/>
</dbReference>
<evidence type="ECO:0000259" key="1">
    <source>
        <dbReference type="PROSITE" id="PS50181"/>
    </source>
</evidence>
<dbReference type="OrthoDB" id="610337at2759"/>